<dbReference type="SUPFAM" id="SSF52777">
    <property type="entry name" value="CoA-dependent acyltransferases"/>
    <property type="match status" value="1"/>
</dbReference>
<protein>
    <submittedName>
        <fullName evidence="1">Uncharacterized protein</fullName>
    </submittedName>
</protein>
<dbReference type="EMBL" id="CAJNOG010006602">
    <property type="protein sequence ID" value="CAF1561122.1"/>
    <property type="molecule type" value="Genomic_DNA"/>
</dbReference>
<dbReference type="Gene3D" id="3.30.559.70">
    <property type="entry name" value="Choline/Carnitine o-acyltransferase, domain 2"/>
    <property type="match status" value="1"/>
</dbReference>
<accession>A0A815XQJ3</accession>
<feature type="non-terminal residue" evidence="1">
    <location>
        <position position="66"/>
    </location>
</feature>
<comment type="caution">
    <text evidence="1">The sequence shown here is derived from an EMBL/GenBank/DDBJ whole genome shotgun (WGS) entry which is preliminary data.</text>
</comment>
<name>A0A815XQJ3_9BILA</name>
<sequence length="66" mass="7867">MFFQDKNSILEFPKLDILLNWFFLDALNRDSLDLIERCIFIVCLDQCDTNDLDEDDETVDFNKTTK</sequence>
<gene>
    <name evidence="1" type="ORF">JYZ213_LOCUS46886</name>
</gene>
<evidence type="ECO:0000313" key="1">
    <source>
        <dbReference type="EMBL" id="CAF1561122.1"/>
    </source>
</evidence>
<dbReference type="InterPro" id="IPR042231">
    <property type="entry name" value="Cho/carn_acyl_trans_2"/>
</dbReference>
<dbReference type="AlphaFoldDB" id="A0A815XQJ3"/>
<proteinExistence type="predicted"/>
<organism evidence="1 2">
    <name type="scientific">Adineta steineri</name>
    <dbReference type="NCBI Taxonomy" id="433720"/>
    <lineage>
        <taxon>Eukaryota</taxon>
        <taxon>Metazoa</taxon>
        <taxon>Spiralia</taxon>
        <taxon>Gnathifera</taxon>
        <taxon>Rotifera</taxon>
        <taxon>Eurotatoria</taxon>
        <taxon>Bdelloidea</taxon>
        <taxon>Adinetida</taxon>
        <taxon>Adinetidae</taxon>
        <taxon>Adineta</taxon>
    </lineage>
</organism>
<evidence type="ECO:0000313" key="2">
    <source>
        <dbReference type="Proteomes" id="UP000663845"/>
    </source>
</evidence>
<reference evidence="1" key="1">
    <citation type="submission" date="2021-02" db="EMBL/GenBank/DDBJ databases">
        <authorList>
            <person name="Nowell W R."/>
        </authorList>
    </citation>
    <scope>NUCLEOTIDE SEQUENCE</scope>
</reference>
<dbReference type="Proteomes" id="UP000663845">
    <property type="component" value="Unassembled WGS sequence"/>
</dbReference>